<accession>A0A3A8JT81</accession>
<organism evidence="2 3">
    <name type="scientific">Corallococcus carmarthensis</name>
    <dbReference type="NCBI Taxonomy" id="2316728"/>
    <lineage>
        <taxon>Bacteria</taxon>
        <taxon>Pseudomonadati</taxon>
        <taxon>Myxococcota</taxon>
        <taxon>Myxococcia</taxon>
        <taxon>Myxococcales</taxon>
        <taxon>Cystobacterineae</taxon>
        <taxon>Myxococcaceae</taxon>
        <taxon>Corallococcus</taxon>
    </lineage>
</organism>
<evidence type="ECO:0000256" key="1">
    <source>
        <dbReference type="SAM" id="MobiDB-lite"/>
    </source>
</evidence>
<feature type="region of interest" description="Disordered" evidence="1">
    <location>
        <begin position="1"/>
        <end position="26"/>
    </location>
</feature>
<name>A0A3A8JT81_9BACT</name>
<protein>
    <submittedName>
        <fullName evidence="2">Uncharacterized protein</fullName>
    </submittedName>
</protein>
<dbReference type="AlphaFoldDB" id="A0A3A8JT81"/>
<keyword evidence="3" id="KW-1185">Reference proteome</keyword>
<comment type="caution">
    <text evidence="2">The sequence shown here is derived from an EMBL/GenBank/DDBJ whole genome shotgun (WGS) entry which is preliminary data.</text>
</comment>
<dbReference type="EMBL" id="RAWE01000152">
    <property type="protein sequence ID" value="RKG98128.1"/>
    <property type="molecule type" value="Genomic_DNA"/>
</dbReference>
<evidence type="ECO:0000313" key="2">
    <source>
        <dbReference type="EMBL" id="RKG98128.1"/>
    </source>
</evidence>
<dbReference type="Proteomes" id="UP000268313">
    <property type="component" value="Unassembled WGS sequence"/>
</dbReference>
<evidence type="ECO:0000313" key="3">
    <source>
        <dbReference type="Proteomes" id="UP000268313"/>
    </source>
</evidence>
<reference evidence="3" key="1">
    <citation type="submission" date="2018-09" db="EMBL/GenBank/DDBJ databases">
        <authorList>
            <person name="Livingstone P.G."/>
            <person name="Whitworth D.E."/>
        </authorList>
    </citation>
    <scope>NUCLEOTIDE SEQUENCE [LARGE SCALE GENOMIC DNA]</scope>
    <source>
        <strain evidence="3">CA043D</strain>
    </source>
</reference>
<sequence length="124" mass="12931">MLGFLGCTSGDDNQDETPDAGQDAGREEPLLAAACRETPEICPASMQCVLELGCVVTSCPKAGPGAGSGCPGNGFCYTIDSNPQGYCARLCETDTDCTAVNPQLICRERSSTEAYGKKICILPE</sequence>
<gene>
    <name evidence="2" type="ORF">D7X32_30540</name>
</gene>
<proteinExistence type="predicted"/>